<protein>
    <submittedName>
        <fullName evidence="3">Uncharacterized protein</fullName>
    </submittedName>
</protein>
<sequence>MKRALFVLALCLCALPAMQARSLSEEELLESTALLLQSSSALTSDEQMMLGGGFYGTSPTGTYGGLFDDWGNQLNQEAAASSPSSMTTTTPAPAPVQTKAASSAMPADKSMAMLVAGAMVAVSALLL</sequence>
<feature type="signal peptide" evidence="2">
    <location>
        <begin position="1"/>
        <end position="20"/>
    </location>
</feature>
<proteinExistence type="predicted"/>
<dbReference type="OrthoDB" id="10575253at2759"/>
<keyword evidence="4" id="KW-1185">Reference proteome</keyword>
<evidence type="ECO:0000313" key="3">
    <source>
        <dbReference type="EMBL" id="SZX75705.1"/>
    </source>
</evidence>
<reference evidence="3 4" key="1">
    <citation type="submission" date="2016-10" db="EMBL/GenBank/DDBJ databases">
        <authorList>
            <person name="Cai Z."/>
        </authorList>
    </citation>
    <scope>NUCLEOTIDE SEQUENCE [LARGE SCALE GENOMIC DNA]</scope>
</reference>
<name>A0A383WDL9_TETOB</name>
<feature type="compositionally biased region" description="Low complexity" evidence="1">
    <location>
        <begin position="78"/>
        <end position="91"/>
    </location>
</feature>
<feature type="chain" id="PRO_5016632736" evidence="2">
    <location>
        <begin position="21"/>
        <end position="127"/>
    </location>
</feature>
<accession>A0A383WDL9</accession>
<evidence type="ECO:0000256" key="1">
    <source>
        <dbReference type="SAM" id="MobiDB-lite"/>
    </source>
</evidence>
<dbReference type="Proteomes" id="UP000256970">
    <property type="component" value="Unassembled WGS sequence"/>
</dbReference>
<keyword evidence="2" id="KW-0732">Signal</keyword>
<organism evidence="3 4">
    <name type="scientific">Tetradesmus obliquus</name>
    <name type="common">Green alga</name>
    <name type="synonym">Acutodesmus obliquus</name>
    <dbReference type="NCBI Taxonomy" id="3088"/>
    <lineage>
        <taxon>Eukaryota</taxon>
        <taxon>Viridiplantae</taxon>
        <taxon>Chlorophyta</taxon>
        <taxon>core chlorophytes</taxon>
        <taxon>Chlorophyceae</taxon>
        <taxon>CS clade</taxon>
        <taxon>Sphaeropleales</taxon>
        <taxon>Scenedesmaceae</taxon>
        <taxon>Tetradesmus</taxon>
    </lineage>
</organism>
<gene>
    <name evidence="3" type="ORF">BQ4739_LOCUS15981</name>
</gene>
<dbReference type="EMBL" id="FNXT01001239">
    <property type="protein sequence ID" value="SZX75705.1"/>
    <property type="molecule type" value="Genomic_DNA"/>
</dbReference>
<evidence type="ECO:0000313" key="4">
    <source>
        <dbReference type="Proteomes" id="UP000256970"/>
    </source>
</evidence>
<evidence type="ECO:0000256" key="2">
    <source>
        <dbReference type="SAM" id="SignalP"/>
    </source>
</evidence>
<feature type="region of interest" description="Disordered" evidence="1">
    <location>
        <begin position="78"/>
        <end position="100"/>
    </location>
</feature>
<dbReference type="AlphaFoldDB" id="A0A383WDL9"/>